<dbReference type="SUPFAM" id="SSF46894">
    <property type="entry name" value="C-terminal effector domain of the bipartite response regulators"/>
    <property type="match status" value="1"/>
</dbReference>
<dbReference type="OrthoDB" id="1137593at2"/>
<keyword evidence="3" id="KW-0804">Transcription</keyword>
<dbReference type="InterPro" id="IPR041617">
    <property type="entry name" value="TPR_MalT"/>
</dbReference>
<feature type="domain" description="HTH luxR-type" evidence="4">
    <location>
        <begin position="802"/>
        <end position="867"/>
    </location>
</feature>
<name>A0A3A6PPY7_9BACL</name>
<dbReference type="PANTHER" id="PTHR44688:SF16">
    <property type="entry name" value="DNA-BINDING TRANSCRIPTIONAL ACTIVATOR DEVR_DOSR"/>
    <property type="match status" value="1"/>
</dbReference>
<dbReference type="Pfam" id="PF00196">
    <property type="entry name" value="GerE"/>
    <property type="match status" value="1"/>
</dbReference>
<dbReference type="PRINTS" id="PR00038">
    <property type="entry name" value="HTHLUXR"/>
</dbReference>
<dbReference type="InterPro" id="IPR011990">
    <property type="entry name" value="TPR-like_helical_dom_sf"/>
</dbReference>
<dbReference type="InterPro" id="IPR027417">
    <property type="entry name" value="P-loop_NTPase"/>
</dbReference>
<evidence type="ECO:0000313" key="6">
    <source>
        <dbReference type="Proteomes" id="UP000267798"/>
    </source>
</evidence>
<dbReference type="Pfam" id="PF17874">
    <property type="entry name" value="TPR_MalT"/>
    <property type="match status" value="1"/>
</dbReference>
<protein>
    <submittedName>
        <fullName evidence="5">LuxR family transcriptional regulator</fullName>
    </submittedName>
</protein>
<evidence type="ECO:0000259" key="4">
    <source>
        <dbReference type="PROSITE" id="PS50043"/>
    </source>
</evidence>
<evidence type="ECO:0000313" key="5">
    <source>
        <dbReference type="EMBL" id="RJX41736.1"/>
    </source>
</evidence>
<keyword evidence="2" id="KW-0238">DNA-binding</keyword>
<organism evidence="5 6">
    <name type="scientific">Paenibacillus pinisoli</name>
    <dbReference type="NCBI Taxonomy" id="1276110"/>
    <lineage>
        <taxon>Bacteria</taxon>
        <taxon>Bacillati</taxon>
        <taxon>Bacillota</taxon>
        <taxon>Bacilli</taxon>
        <taxon>Bacillales</taxon>
        <taxon>Paenibacillaceae</taxon>
        <taxon>Paenibacillus</taxon>
    </lineage>
</organism>
<dbReference type="PANTHER" id="PTHR44688">
    <property type="entry name" value="DNA-BINDING TRANSCRIPTIONAL ACTIVATOR DEVR_DOSR"/>
    <property type="match status" value="1"/>
</dbReference>
<evidence type="ECO:0000256" key="3">
    <source>
        <dbReference type="ARBA" id="ARBA00023163"/>
    </source>
</evidence>
<dbReference type="EMBL" id="QXQB01000001">
    <property type="protein sequence ID" value="RJX41736.1"/>
    <property type="molecule type" value="Genomic_DNA"/>
</dbReference>
<gene>
    <name evidence="5" type="ORF">D3P09_07255</name>
</gene>
<dbReference type="AlphaFoldDB" id="A0A3A6PPY7"/>
<dbReference type="PROSITE" id="PS00622">
    <property type="entry name" value="HTH_LUXR_1"/>
    <property type="match status" value="1"/>
</dbReference>
<accession>A0A3A6PPY7</accession>
<evidence type="ECO:0000256" key="2">
    <source>
        <dbReference type="ARBA" id="ARBA00023125"/>
    </source>
</evidence>
<dbReference type="InterPro" id="IPR036388">
    <property type="entry name" value="WH-like_DNA-bd_sf"/>
</dbReference>
<keyword evidence="6" id="KW-1185">Reference proteome</keyword>
<dbReference type="InterPro" id="IPR000792">
    <property type="entry name" value="Tscrpt_reg_LuxR_C"/>
</dbReference>
<dbReference type="CDD" id="cd06170">
    <property type="entry name" value="LuxR_C_like"/>
    <property type="match status" value="1"/>
</dbReference>
<keyword evidence="1" id="KW-0805">Transcription regulation</keyword>
<dbReference type="Pfam" id="PF25873">
    <property type="entry name" value="WHD_MalT"/>
    <property type="match status" value="1"/>
</dbReference>
<dbReference type="SUPFAM" id="SSF52540">
    <property type="entry name" value="P-loop containing nucleoside triphosphate hydrolases"/>
    <property type="match status" value="1"/>
</dbReference>
<dbReference type="Gene3D" id="1.10.10.10">
    <property type="entry name" value="Winged helix-like DNA-binding domain superfamily/Winged helix DNA-binding domain"/>
    <property type="match status" value="1"/>
</dbReference>
<dbReference type="Gene3D" id="3.40.50.300">
    <property type="entry name" value="P-loop containing nucleotide triphosphate hydrolases"/>
    <property type="match status" value="1"/>
</dbReference>
<reference evidence="5 6" key="1">
    <citation type="submission" date="2018-09" db="EMBL/GenBank/DDBJ databases">
        <title>Paenibacillus aracenensis nov. sp. isolated from a cave in southern Spain.</title>
        <authorList>
            <person name="Jurado V."/>
            <person name="Gutierrez-Patricio S."/>
            <person name="Gonzalez-Pimentel J.L."/>
            <person name="Miller A.Z."/>
            <person name="Laiz L."/>
            <person name="Saiz-Jimenez C."/>
        </authorList>
    </citation>
    <scope>NUCLEOTIDE SEQUENCE [LARGE SCALE GENOMIC DNA]</scope>
    <source>
        <strain evidence="5 6">JCM 19203</strain>
    </source>
</reference>
<sequence length="869" mass="98447">MNSKNDASHINLLKAKITAPRLREGLIERSRLLQGLNRSLEGKLAIVCAPAGFGKSTLLGQWAISSNCDTAWLSLDQMDNDAVRFWRYAAAALAGSVPEATAMRIDSLAHTLPHTSLYTFIDALMNELHDRDRPLALILDDYHVITDPIIHDSLSYAITYLPASVHLVVASRTELPFSTSRWLAQGQLTVLSFANMQFDEGETEAFYNQMHRLPLSKQHIRSLHQRTEGWVAGMQLAAVSLSQTAERDRYIEQFQGSERNVSEYLFTEVFRSLPGDIQQFLLRSSVLNRMDAELAAAVSANPDSRAMLAWLEANHLFVLPIDYQGDWYRYHPLFAEFLSNLLERKDRTNWLEAHRQASFAYSERGMIDDAIDHALAAGEYGWMEQLLETHVEEILRQGEFWKVLRWFESKPPEAASSPEWSILYIFILTVTGHTERASQLLLELEAQTADMEDAQRLKTIQSGMFFIRSNILFFGGDYEEWHSLASRLKDELASDNIAYYSYNFNVTEPQLNRTLIGLKGALSKEVEIIGLRFSQTLESLGWKNSLFNLYVKLSICEGYYEWNRLQECQELLHQIGAYKDIEGTPGLYIPYRILQARLYLADGHKQLAYDWIAESMDTAIAYSDMRWHRALRAFLIRLHLSLQAVSAAKQEAVLLDLSGRTHPTLNREFEYLSLVRLLIRQKKSSQALDLLAGLKPQAEREGIVASLVEIALLSAIAERQRGQRKAAMSRLEEALAIAHGMGYVRSFLDEGQPAVKLLSEYVRFSAHQEQQYPEEAIAAYARSLLLAFQADQPSSESPAPQITAIQEPLTESELGLLKLICQGAPNKQIAAELGLSEGTVRVYLSRLYQKLEVSSRTQAVLAARTRDLF</sequence>
<proteinExistence type="predicted"/>
<dbReference type="RefSeq" id="WP_120108354.1">
    <property type="nucleotide sequence ID" value="NZ_QXQB01000001.1"/>
</dbReference>
<evidence type="ECO:0000256" key="1">
    <source>
        <dbReference type="ARBA" id="ARBA00023015"/>
    </source>
</evidence>
<comment type="caution">
    <text evidence="5">The sequence shown here is derived from an EMBL/GenBank/DDBJ whole genome shotgun (WGS) entry which is preliminary data.</text>
</comment>
<dbReference type="GO" id="GO:0006355">
    <property type="term" value="P:regulation of DNA-templated transcription"/>
    <property type="evidence" value="ECO:0007669"/>
    <property type="project" value="InterPro"/>
</dbReference>
<dbReference type="SMART" id="SM00421">
    <property type="entry name" value="HTH_LUXR"/>
    <property type="match status" value="1"/>
</dbReference>
<dbReference type="Proteomes" id="UP000267798">
    <property type="component" value="Unassembled WGS sequence"/>
</dbReference>
<dbReference type="Gene3D" id="1.25.40.10">
    <property type="entry name" value="Tetratricopeptide repeat domain"/>
    <property type="match status" value="1"/>
</dbReference>
<dbReference type="InterPro" id="IPR016032">
    <property type="entry name" value="Sig_transdc_resp-reg_C-effctor"/>
</dbReference>
<dbReference type="InterPro" id="IPR059106">
    <property type="entry name" value="WHD_MalT"/>
</dbReference>
<dbReference type="GO" id="GO:0003677">
    <property type="term" value="F:DNA binding"/>
    <property type="evidence" value="ECO:0007669"/>
    <property type="project" value="UniProtKB-KW"/>
</dbReference>
<dbReference type="PROSITE" id="PS50043">
    <property type="entry name" value="HTH_LUXR_2"/>
    <property type="match status" value="1"/>
</dbReference>
<dbReference type="SUPFAM" id="SSF48452">
    <property type="entry name" value="TPR-like"/>
    <property type="match status" value="1"/>
</dbReference>